<dbReference type="EMBL" id="CP133270">
    <property type="protein sequence ID" value="WVX67692.1"/>
    <property type="molecule type" value="Genomic_DNA"/>
</dbReference>
<comment type="function">
    <text evidence="1 9">This protein is a component of the acetyl coenzyme A carboxylase complex; first, biotin carboxylase catalyzes the carboxylation of the carrier protein and then the transcarboxylase transfers the carboxyl group to form malonyl-CoA.</text>
</comment>
<keyword evidence="7 9" id="KW-0275">Fatty acid biosynthesis</keyword>
<proteinExistence type="predicted"/>
<dbReference type="Gene3D" id="2.40.50.100">
    <property type="match status" value="1"/>
</dbReference>
<evidence type="ECO:0000256" key="6">
    <source>
        <dbReference type="ARBA" id="ARBA00023098"/>
    </source>
</evidence>
<dbReference type="SUPFAM" id="SSF51230">
    <property type="entry name" value="Single hybrid motif"/>
    <property type="match status" value="1"/>
</dbReference>
<sequence>MAEKFVLDAAAVKSLAAILKETDLTEIEYEVGTHRIRVVREIHGISYAPAPHIVHAVPSAPPAPMEAPQAAAAAAAPKGDVITSPMVGTVYLASEPGAAPFIKVGSSVKQGDTLLIIEAMKVMNPIRATKDGKILDILAQDATPVEFGEPLVLIG</sequence>
<keyword evidence="5 9" id="KW-0276">Fatty acid metabolism</keyword>
<reference evidence="11 12" key="1">
    <citation type="journal article" date="2024" name="Environ. Microbiol.">
        <title>Novel evolutionary insights on the interactions of the Holosporales (Alphaproteobacteria) with eukaryotic hosts from comparative genomics.</title>
        <authorList>
            <person name="Giovannini M."/>
            <person name="Petroni G."/>
            <person name="Castelli M."/>
        </authorList>
    </citation>
    <scope>NUCLEOTIDE SEQUENCE [LARGE SCALE GENOMIC DNA]</scope>
    <source>
        <strain evidence="11 12">US_Bl 15I1</strain>
    </source>
</reference>
<evidence type="ECO:0000256" key="8">
    <source>
        <dbReference type="ARBA" id="ARBA00023267"/>
    </source>
</evidence>
<evidence type="ECO:0000256" key="3">
    <source>
        <dbReference type="ARBA" id="ARBA00017562"/>
    </source>
</evidence>
<evidence type="ECO:0000256" key="5">
    <source>
        <dbReference type="ARBA" id="ARBA00022832"/>
    </source>
</evidence>
<organism evidence="11 12">
    <name type="scientific">Candidatus Bealeia paramacronuclearis</name>
    <dbReference type="NCBI Taxonomy" id="1921001"/>
    <lineage>
        <taxon>Bacteria</taxon>
        <taxon>Pseudomonadati</taxon>
        <taxon>Pseudomonadota</taxon>
        <taxon>Alphaproteobacteria</taxon>
        <taxon>Holosporales</taxon>
        <taxon>Holosporaceae</taxon>
        <taxon>Candidatus Bealeia</taxon>
    </lineage>
</organism>
<accession>A0ABZ2C5E0</accession>
<evidence type="ECO:0000256" key="7">
    <source>
        <dbReference type="ARBA" id="ARBA00023160"/>
    </source>
</evidence>
<dbReference type="PANTHER" id="PTHR45266:SF3">
    <property type="entry name" value="OXALOACETATE DECARBOXYLASE ALPHA CHAIN"/>
    <property type="match status" value="1"/>
</dbReference>
<evidence type="ECO:0000256" key="4">
    <source>
        <dbReference type="ARBA" id="ARBA00022516"/>
    </source>
</evidence>
<evidence type="ECO:0000313" key="12">
    <source>
        <dbReference type="Proteomes" id="UP001330434"/>
    </source>
</evidence>
<dbReference type="NCBIfam" id="TIGR00531">
    <property type="entry name" value="BCCP"/>
    <property type="match status" value="1"/>
</dbReference>
<dbReference type="PRINTS" id="PR01071">
    <property type="entry name" value="ACOABIOTINCC"/>
</dbReference>
<dbReference type="CDD" id="cd06850">
    <property type="entry name" value="biotinyl_domain"/>
    <property type="match status" value="1"/>
</dbReference>
<dbReference type="InterPro" id="IPR011053">
    <property type="entry name" value="Single_hybrid_motif"/>
</dbReference>
<evidence type="ECO:0000313" key="11">
    <source>
        <dbReference type="EMBL" id="WVX67692.1"/>
    </source>
</evidence>
<keyword evidence="12" id="KW-1185">Reference proteome</keyword>
<evidence type="ECO:0000256" key="2">
    <source>
        <dbReference type="ARBA" id="ARBA00005194"/>
    </source>
</evidence>
<dbReference type="InterPro" id="IPR000089">
    <property type="entry name" value="Biotin_lipoyl"/>
</dbReference>
<comment type="pathway">
    <text evidence="2 9">Lipid metabolism; fatty acid biosynthesis.</text>
</comment>
<name>A0ABZ2C5E0_9PROT</name>
<dbReference type="InterPro" id="IPR001882">
    <property type="entry name" value="Biotin_BS"/>
</dbReference>
<keyword evidence="4 9" id="KW-0444">Lipid biosynthesis</keyword>
<dbReference type="PROSITE" id="PS00188">
    <property type="entry name" value="BIOTIN"/>
    <property type="match status" value="1"/>
</dbReference>
<evidence type="ECO:0000256" key="1">
    <source>
        <dbReference type="ARBA" id="ARBA00003761"/>
    </source>
</evidence>
<evidence type="ECO:0000259" key="10">
    <source>
        <dbReference type="PROSITE" id="PS50968"/>
    </source>
</evidence>
<dbReference type="InterPro" id="IPR050709">
    <property type="entry name" value="Biotin_Carboxyl_Carrier/Decarb"/>
</dbReference>
<dbReference type="Proteomes" id="UP001330434">
    <property type="component" value="Chromosome"/>
</dbReference>
<dbReference type="RefSeq" id="WP_331256380.1">
    <property type="nucleotide sequence ID" value="NZ_CP133270.1"/>
</dbReference>
<dbReference type="PANTHER" id="PTHR45266">
    <property type="entry name" value="OXALOACETATE DECARBOXYLASE ALPHA CHAIN"/>
    <property type="match status" value="1"/>
</dbReference>
<gene>
    <name evidence="11" type="ORF">Bealeia1_01908</name>
</gene>
<feature type="domain" description="Lipoyl-binding" evidence="10">
    <location>
        <begin position="79"/>
        <end position="155"/>
    </location>
</feature>
<keyword evidence="8 9" id="KW-0092">Biotin</keyword>
<protein>
    <recommendedName>
        <fullName evidence="3 9">Biotin carboxyl carrier protein of acetyl-CoA carboxylase</fullName>
    </recommendedName>
</protein>
<keyword evidence="6 9" id="KW-0443">Lipid metabolism</keyword>
<dbReference type="PROSITE" id="PS50968">
    <property type="entry name" value="BIOTINYL_LIPOYL"/>
    <property type="match status" value="1"/>
</dbReference>
<dbReference type="InterPro" id="IPR001249">
    <property type="entry name" value="AcCoA_biotinCC"/>
</dbReference>
<evidence type="ECO:0000256" key="9">
    <source>
        <dbReference type="RuleBase" id="RU364072"/>
    </source>
</evidence>
<dbReference type="Pfam" id="PF00364">
    <property type="entry name" value="Biotin_lipoyl"/>
    <property type="match status" value="1"/>
</dbReference>